<dbReference type="InterPro" id="IPR000270">
    <property type="entry name" value="PB1_dom"/>
</dbReference>
<evidence type="ECO:0000313" key="9">
    <source>
        <dbReference type="EMBL" id="KAF5745811.1"/>
    </source>
</evidence>
<reference evidence="9 10" key="1">
    <citation type="journal article" date="2020" name="Nat. Commun.">
        <title>Genome of Tripterygium wilfordii and identification of cytochrome P450 involved in triptolide biosynthesis.</title>
        <authorList>
            <person name="Tu L."/>
            <person name="Su P."/>
            <person name="Zhang Z."/>
            <person name="Gao L."/>
            <person name="Wang J."/>
            <person name="Hu T."/>
            <person name="Zhou J."/>
            <person name="Zhang Y."/>
            <person name="Zhao Y."/>
            <person name="Liu Y."/>
            <person name="Song Y."/>
            <person name="Tong Y."/>
            <person name="Lu Y."/>
            <person name="Yang J."/>
            <person name="Xu C."/>
            <person name="Jia M."/>
            <person name="Peters R.J."/>
            <person name="Huang L."/>
            <person name="Gao W."/>
        </authorList>
    </citation>
    <scope>NUCLEOTIDE SEQUENCE [LARGE SCALE GENOMIC DNA]</scope>
    <source>
        <strain evidence="10">cv. XIE 37</strain>
        <tissue evidence="9">Leaf</tissue>
    </source>
</reference>
<dbReference type="CDD" id="cd06407">
    <property type="entry name" value="PB1_NLP"/>
    <property type="match status" value="1"/>
</dbReference>
<dbReference type="PANTHER" id="PTHR32002">
    <property type="entry name" value="PROTEIN NLP8"/>
    <property type="match status" value="1"/>
</dbReference>
<evidence type="ECO:0000259" key="8">
    <source>
        <dbReference type="PROSITE" id="PS51745"/>
    </source>
</evidence>
<feature type="domain" description="PB1" evidence="8">
    <location>
        <begin position="840"/>
        <end position="923"/>
    </location>
</feature>
<organism evidence="9 10">
    <name type="scientific">Tripterygium wilfordii</name>
    <name type="common">Thunder God vine</name>
    <dbReference type="NCBI Taxonomy" id="458696"/>
    <lineage>
        <taxon>Eukaryota</taxon>
        <taxon>Viridiplantae</taxon>
        <taxon>Streptophyta</taxon>
        <taxon>Embryophyta</taxon>
        <taxon>Tracheophyta</taxon>
        <taxon>Spermatophyta</taxon>
        <taxon>Magnoliopsida</taxon>
        <taxon>eudicotyledons</taxon>
        <taxon>Gunneridae</taxon>
        <taxon>Pentapetalae</taxon>
        <taxon>rosids</taxon>
        <taxon>fabids</taxon>
        <taxon>Celastrales</taxon>
        <taxon>Celastraceae</taxon>
        <taxon>Tripterygium</taxon>
    </lineage>
</organism>
<dbReference type="EMBL" id="JAAARO010000007">
    <property type="protein sequence ID" value="KAF5745811.1"/>
    <property type="molecule type" value="Genomic_DNA"/>
</dbReference>
<dbReference type="InterPro" id="IPR045012">
    <property type="entry name" value="NLP"/>
</dbReference>
<dbReference type="PANTHER" id="PTHR32002:SF46">
    <property type="entry name" value="PROTEIN NLP2"/>
    <property type="match status" value="1"/>
</dbReference>
<protein>
    <recommendedName>
        <fullName evidence="11">Plant regulator RWP-RK family protein</fullName>
    </recommendedName>
</protein>
<dbReference type="InterPro" id="IPR034891">
    <property type="entry name" value="PB1_NLP"/>
</dbReference>
<proteinExistence type="predicted"/>
<evidence type="ECO:0000259" key="7">
    <source>
        <dbReference type="PROSITE" id="PS51519"/>
    </source>
</evidence>
<comment type="caution">
    <text evidence="9">The sequence shown here is derived from an EMBL/GenBank/DDBJ whole genome shotgun (WGS) entry which is preliminary data.</text>
</comment>
<dbReference type="GO" id="GO:0003700">
    <property type="term" value="F:DNA-binding transcription factor activity"/>
    <property type="evidence" value="ECO:0007669"/>
    <property type="project" value="InterPro"/>
</dbReference>
<feature type="region of interest" description="Disordered" evidence="6">
    <location>
        <begin position="741"/>
        <end position="765"/>
    </location>
</feature>
<name>A0A7J7DHI6_TRIWF</name>
<dbReference type="PROSITE" id="PS51519">
    <property type="entry name" value="RWP_RK"/>
    <property type="match status" value="1"/>
</dbReference>
<evidence type="ECO:0000256" key="5">
    <source>
        <dbReference type="ARBA" id="ARBA00023242"/>
    </source>
</evidence>
<evidence type="ECO:0000256" key="4">
    <source>
        <dbReference type="ARBA" id="ARBA00023163"/>
    </source>
</evidence>
<evidence type="ECO:0000256" key="2">
    <source>
        <dbReference type="ARBA" id="ARBA00023015"/>
    </source>
</evidence>
<dbReference type="Proteomes" id="UP000593562">
    <property type="component" value="Unassembled WGS sequence"/>
</dbReference>
<dbReference type="SUPFAM" id="SSF54277">
    <property type="entry name" value="CAD &amp; PB1 domains"/>
    <property type="match status" value="1"/>
</dbReference>
<accession>A0A7J7DHI6</accession>
<dbReference type="InterPro" id="IPR053793">
    <property type="entry name" value="PB1-like"/>
</dbReference>
<dbReference type="InterPro" id="IPR055081">
    <property type="entry name" value="NLP1-9_GAF"/>
</dbReference>
<feature type="compositionally biased region" description="Low complexity" evidence="6">
    <location>
        <begin position="746"/>
        <end position="762"/>
    </location>
</feature>
<feature type="region of interest" description="Disordered" evidence="6">
    <location>
        <begin position="594"/>
        <end position="619"/>
    </location>
</feature>
<dbReference type="AlphaFoldDB" id="A0A7J7DHI6"/>
<dbReference type="Pfam" id="PF22922">
    <property type="entry name" value="GAF_NLP"/>
    <property type="match status" value="2"/>
</dbReference>
<dbReference type="OrthoDB" id="6270329at2759"/>
<dbReference type="InParanoid" id="A0A7J7DHI6"/>
<dbReference type="SMART" id="SM00666">
    <property type="entry name" value="PB1"/>
    <property type="match status" value="1"/>
</dbReference>
<dbReference type="Pfam" id="PF00564">
    <property type="entry name" value="PB1"/>
    <property type="match status" value="1"/>
</dbReference>
<evidence type="ECO:0000256" key="1">
    <source>
        <dbReference type="ARBA" id="ARBA00011726"/>
    </source>
</evidence>
<feature type="compositionally biased region" description="Gly residues" evidence="6">
    <location>
        <begin position="596"/>
        <end position="609"/>
    </location>
</feature>
<keyword evidence="5" id="KW-0539">Nucleus</keyword>
<evidence type="ECO:0008006" key="11">
    <source>
        <dbReference type="Google" id="ProtNLM"/>
    </source>
</evidence>
<evidence type="ECO:0000256" key="6">
    <source>
        <dbReference type="SAM" id="MobiDB-lite"/>
    </source>
</evidence>
<dbReference type="InterPro" id="IPR003035">
    <property type="entry name" value="RWP-RK_dom"/>
</dbReference>
<sequence>MEDGAFAGSTMDLDFMEELLFEGCWLETTDAFNFLQPNFSTSGAPSDPMQFVPPLQTGTSHFSLNPIQHIIDTEETGKGFSEDPPLVSRQIEELFKAETQNQTNARTTISSGQSEAFLIEGTEVDRTWWIGPSDNPGPSSPMKDRLLQVIGYLKELTKDRNVLIQIWVPIKKEGKHVLTTKDQPYSLNPNCSNLESYRSVSNSYHFAAEADSKDFFGLPGRVFVGKSPEWTPDVRFFRSEEYPRVYHAQQYNVSGSLALPVFERGSATCLGVIEIVTTSQNIDYRTDLENVCKALEVVDLRSTQDFRHPSSKASNDLYQAAVPELLEILGYVCKTHRLPLALTWAPCGEHGKGGGWHSDENYAHCVSTVDSACFVPDQEVLGFHVACSEHHLFRGQGIVGRAFATRKQCFATDVTAFRKTDYPLSHHAKVFQLCAAVAIPVQSIYSASTEFVLEFFLPKDCQDVEDQKRIISSLPSSIQQACQSLRIVMDKDVGVEKIFPIKEIALVSDQKVKQEENQTCVSSPSKEPSTEESSWISYMIDAQQKGKGVSLSWESHKELNEGFKVTTYWDDSHVELHHKQAFPHLQQFPETKSCVEGGGNSSTPGGHGNLGSRRAVERRRSKSEKTISLQVLRQYFAGSLKDAAKSIGVCPTTLKRICRQHGITRWPSRKIKKVGHSLRKLQLVIDSVQGAEGSIQIGSFYSSFPELNSPNFSGNHPFSSANAIDHLKQSNPQPESAVINPRATVSNSHSSSCSRSSGSSCSTGAKDLTAAKDASSSRDAVAEAGGVLKRACSDAELFSLNVEQPKLLARSQSQKTFSELAILETLPPLPKSSGRNIAGTFRVKATFGEEKVRFSLQPNWSFTDLRQEIVRRFNLDDVNSISLKYLDDDSEWVLLTCDADLEECIDIYRLSQSRTIKMSIDYTYQPVLGSSFGRTVPP</sequence>
<keyword evidence="2" id="KW-0805">Transcription regulation</keyword>
<dbReference type="GO" id="GO:0003677">
    <property type="term" value="F:DNA binding"/>
    <property type="evidence" value="ECO:0007669"/>
    <property type="project" value="UniProtKB-KW"/>
</dbReference>
<dbReference type="FunCoup" id="A0A7J7DHI6">
    <property type="interactions" value="873"/>
</dbReference>
<evidence type="ECO:0000256" key="3">
    <source>
        <dbReference type="ARBA" id="ARBA00023125"/>
    </source>
</evidence>
<comment type="subunit">
    <text evidence="1">Homodimers and heterodimers.</text>
</comment>
<feature type="domain" description="RWP-RK" evidence="7">
    <location>
        <begin position="613"/>
        <end position="694"/>
    </location>
</feature>
<dbReference type="PROSITE" id="PS51745">
    <property type="entry name" value="PB1"/>
    <property type="match status" value="1"/>
</dbReference>
<evidence type="ECO:0000313" key="10">
    <source>
        <dbReference type="Proteomes" id="UP000593562"/>
    </source>
</evidence>
<keyword evidence="4" id="KW-0804">Transcription</keyword>
<dbReference type="Gene3D" id="3.10.20.90">
    <property type="entry name" value="Phosphatidylinositol 3-kinase Catalytic Subunit, Chain A, domain 1"/>
    <property type="match status" value="1"/>
</dbReference>
<dbReference type="Pfam" id="PF02042">
    <property type="entry name" value="RWP-RK"/>
    <property type="match status" value="1"/>
</dbReference>
<keyword evidence="10" id="KW-1185">Reference proteome</keyword>
<gene>
    <name evidence="9" type="ORF">HS088_TW07G01405</name>
</gene>
<keyword evidence="3" id="KW-0238">DNA-binding</keyword>